<evidence type="ECO:0000256" key="2">
    <source>
        <dbReference type="ARBA" id="ARBA00022475"/>
    </source>
</evidence>
<keyword evidence="2" id="KW-1003">Cell membrane</keyword>
<organism evidence="8 9">
    <name type="scientific">Paraburkholderia phenazinium</name>
    <dbReference type="NCBI Taxonomy" id="60549"/>
    <lineage>
        <taxon>Bacteria</taxon>
        <taxon>Pseudomonadati</taxon>
        <taxon>Pseudomonadota</taxon>
        <taxon>Betaproteobacteria</taxon>
        <taxon>Burkholderiales</taxon>
        <taxon>Burkholderiaceae</taxon>
        <taxon>Paraburkholderia</taxon>
    </lineage>
</organism>
<accession>A0A1N6I3S5</accession>
<keyword evidence="5 6" id="KW-0472">Membrane</keyword>
<keyword evidence="4 6" id="KW-1133">Transmembrane helix</keyword>
<feature type="transmembrane region" description="Helical" evidence="6">
    <location>
        <begin position="266"/>
        <end position="286"/>
    </location>
</feature>
<feature type="transmembrane region" description="Helical" evidence="6">
    <location>
        <begin position="99"/>
        <end position="117"/>
    </location>
</feature>
<name>A0A1N6I3S5_9BURK</name>
<dbReference type="Pfam" id="PF00482">
    <property type="entry name" value="T2SSF"/>
    <property type="match status" value="1"/>
</dbReference>
<dbReference type="PANTHER" id="PTHR35007:SF1">
    <property type="entry name" value="PILUS ASSEMBLY PROTEIN"/>
    <property type="match status" value="1"/>
</dbReference>
<dbReference type="EMBL" id="FSRM01000001">
    <property type="protein sequence ID" value="SIO26653.1"/>
    <property type="molecule type" value="Genomic_DNA"/>
</dbReference>
<evidence type="ECO:0000256" key="1">
    <source>
        <dbReference type="ARBA" id="ARBA00004651"/>
    </source>
</evidence>
<evidence type="ECO:0000313" key="9">
    <source>
        <dbReference type="Proteomes" id="UP000184693"/>
    </source>
</evidence>
<reference evidence="8 9" key="1">
    <citation type="submission" date="2016-11" db="EMBL/GenBank/DDBJ databases">
        <authorList>
            <person name="Jaros S."/>
            <person name="Januszkiewicz K."/>
            <person name="Wedrychowicz H."/>
        </authorList>
    </citation>
    <scope>NUCLEOTIDE SEQUENCE [LARGE SCALE GENOMIC DNA]</scope>
    <source>
        <strain evidence="8 9">GAS86</strain>
    </source>
</reference>
<dbReference type="InterPro" id="IPR042094">
    <property type="entry name" value="T2SS_GspF_sf"/>
</dbReference>
<feature type="domain" description="Type II secretion system protein GspF" evidence="7">
    <location>
        <begin position="158"/>
        <end position="283"/>
    </location>
</feature>
<evidence type="ECO:0000256" key="4">
    <source>
        <dbReference type="ARBA" id="ARBA00022989"/>
    </source>
</evidence>
<proteinExistence type="predicted"/>
<feature type="transmembrane region" description="Helical" evidence="6">
    <location>
        <begin position="6"/>
        <end position="27"/>
    </location>
</feature>
<feature type="transmembrane region" description="Helical" evidence="6">
    <location>
        <begin position="123"/>
        <end position="140"/>
    </location>
</feature>
<dbReference type="GO" id="GO:0005886">
    <property type="term" value="C:plasma membrane"/>
    <property type="evidence" value="ECO:0007669"/>
    <property type="project" value="UniProtKB-SubCell"/>
</dbReference>
<dbReference type="OrthoDB" id="597333at2"/>
<comment type="subcellular location">
    <subcellularLocation>
        <location evidence="1">Cell membrane</location>
        <topology evidence="1">Multi-pass membrane protein</topology>
    </subcellularLocation>
</comment>
<feature type="transmembrane region" description="Helical" evidence="6">
    <location>
        <begin position="298"/>
        <end position="317"/>
    </location>
</feature>
<evidence type="ECO:0000313" key="8">
    <source>
        <dbReference type="EMBL" id="SIO26653.1"/>
    </source>
</evidence>
<evidence type="ECO:0000256" key="5">
    <source>
        <dbReference type="ARBA" id="ARBA00023136"/>
    </source>
</evidence>
<evidence type="ECO:0000259" key="7">
    <source>
        <dbReference type="Pfam" id="PF00482"/>
    </source>
</evidence>
<sequence length="325" mass="35742">MNRLFLGFAVLLFIAVVLLIEAGYLWWNSNHGPVVKRLDQRIRAMSAGGQISSGSMSILKARMLSDSPALTQLLLKLPRVHSIDRLLMQSGRDWSVARFLAYTLALPVVALLAAALFGLPAMITLPLVAVFALLPLGLVSRSRSKRIAQLETQLPEAADLISRSLRAGHSFPSSLGMVAEELPNPLGGEFRITFDEISYGVAMNDALKNMVTRVPVMDLRYFVIAVLIQREAGGNLSEILDNISQIIRERMKLLSKVKVLSAEGRLSAWILGVLPFALAGVIMLINPEFFMGLIQDSIGVKMICTSLVSMLLGIVWMRKIVRIHV</sequence>
<protein>
    <submittedName>
        <fullName evidence="8">Tight adherence protein B</fullName>
    </submittedName>
</protein>
<keyword evidence="3 6" id="KW-0812">Transmembrane</keyword>
<gene>
    <name evidence="8" type="ORF">SAMN05444168_3938</name>
</gene>
<dbReference type="AlphaFoldDB" id="A0A1N6I3S5"/>
<dbReference type="Proteomes" id="UP000184693">
    <property type="component" value="Unassembled WGS sequence"/>
</dbReference>
<dbReference type="InterPro" id="IPR018076">
    <property type="entry name" value="T2SS_GspF_dom"/>
</dbReference>
<dbReference type="PANTHER" id="PTHR35007">
    <property type="entry name" value="INTEGRAL MEMBRANE PROTEIN-RELATED"/>
    <property type="match status" value="1"/>
</dbReference>
<dbReference type="RefSeq" id="WP_074265734.1">
    <property type="nucleotide sequence ID" value="NZ_FSRM01000001.1"/>
</dbReference>
<dbReference type="Gene3D" id="1.20.81.30">
    <property type="entry name" value="Type II secretion system (T2SS), domain F"/>
    <property type="match status" value="1"/>
</dbReference>
<evidence type="ECO:0000256" key="6">
    <source>
        <dbReference type="SAM" id="Phobius"/>
    </source>
</evidence>
<evidence type="ECO:0000256" key="3">
    <source>
        <dbReference type="ARBA" id="ARBA00022692"/>
    </source>
</evidence>